<proteinExistence type="predicted"/>
<sequence>MRIEWNIQKKRGNVRPVLTYSITLDNYEIDLCLPMVRVESRIPVPPESFMSHCWPEANERNDWVPKSFYLLQTPSHKTGFLNERLVLPWRRDNAYPEVDAGFRLLRQAFEEMLRQSSDSAPMDEKKVLETTTVAKQRIAGAFMAERILQAVKA</sequence>
<dbReference type="AlphaFoldDB" id="A0A1T4WN25"/>
<gene>
    <name evidence="1" type="ORF">SAMN02745704_01151</name>
</gene>
<organism evidence="1 2">
    <name type="scientific">Paucidesulfovibrio gracilis DSM 16080</name>
    <dbReference type="NCBI Taxonomy" id="1121449"/>
    <lineage>
        <taxon>Bacteria</taxon>
        <taxon>Pseudomonadati</taxon>
        <taxon>Thermodesulfobacteriota</taxon>
        <taxon>Desulfovibrionia</taxon>
        <taxon>Desulfovibrionales</taxon>
        <taxon>Desulfovibrionaceae</taxon>
        <taxon>Paucidesulfovibrio</taxon>
    </lineage>
</organism>
<name>A0A1T4WN25_9BACT</name>
<dbReference type="STRING" id="1121449.SAMN02745704_01151"/>
<dbReference type="EMBL" id="FUYC01000003">
    <property type="protein sequence ID" value="SKA78537.1"/>
    <property type="molecule type" value="Genomic_DNA"/>
</dbReference>
<reference evidence="1 2" key="1">
    <citation type="submission" date="2017-02" db="EMBL/GenBank/DDBJ databases">
        <authorList>
            <person name="Peterson S.W."/>
        </authorList>
    </citation>
    <scope>NUCLEOTIDE SEQUENCE [LARGE SCALE GENOMIC DNA]</scope>
    <source>
        <strain evidence="1 2">DSM 16080</strain>
    </source>
</reference>
<dbReference type="OrthoDB" id="5458931at2"/>
<evidence type="ECO:0000313" key="1">
    <source>
        <dbReference type="EMBL" id="SKA78537.1"/>
    </source>
</evidence>
<dbReference type="RefSeq" id="WP_078716715.1">
    <property type="nucleotide sequence ID" value="NZ_FUYC01000003.1"/>
</dbReference>
<protein>
    <submittedName>
        <fullName evidence="1">Uncharacterized protein</fullName>
    </submittedName>
</protein>
<evidence type="ECO:0000313" key="2">
    <source>
        <dbReference type="Proteomes" id="UP000190027"/>
    </source>
</evidence>
<keyword evidence="2" id="KW-1185">Reference proteome</keyword>
<accession>A0A1T4WN25</accession>
<dbReference type="Proteomes" id="UP000190027">
    <property type="component" value="Unassembled WGS sequence"/>
</dbReference>